<dbReference type="EMBL" id="WKMW01000022">
    <property type="protein sequence ID" value="MRY86271.1"/>
    <property type="molecule type" value="Genomic_DNA"/>
</dbReference>
<dbReference type="EMBL" id="CZBM01000008">
    <property type="protein sequence ID" value="CUQ33617.1"/>
    <property type="molecule type" value="Genomic_DNA"/>
</dbReference>
<dbReference type="EMBL" id="WKMX01000020">
    <property type="protein sequence ID" value="MRZ08168.1"/>
    <property type="molecule type" value="Genomic_DNA"/>
</dbReference>
<sequence>MDKKESKKGFWSTLFAPKKKSSCCCNSNIIVDEDVKPVQSCGCSDDSTEAAETSCCATTPGVKVSEVLVLGPGCAKCKETYKVVERVISENNLDVKLSKIEDIAEMMKFNIMATPAVVVDGTVKIKGHVPSADEVKKVLGI</sequence>
<evidence type="ECO:0000259" key="1">
    <source>
        <dbReference type="Pfam" id="PF13192"/>
    </source>
</evidence>
<evidence type="ECO:0000313" key="5">
    <source>
        <dbReference type="Proteomes" id="UP000095332"/>
    </source>
</evidence>
<organism evidence="2 5">
    <name type="scientific">Parabacteroides distasonis</name>
    <dbReference type="NCBI Taxonomy" id="823"/>
    <lineage>
        <taxon>Bacteria</taxon>
        <taxon>Pseudomonadati</taxon>
        <taxon>Bacteroidota</taxon>
        <taxon>Bacteroidia</taxon>
        <taxon>Bacteroidales</taxon>
        <taxon>Tannerellaceae</taxon>
        <taxon>Parabacteroides</taxon>
    </lineage>
</organism>
<dbReference type="NCBIfam" id="TIGR00412">
    <property type="entry name" value="redox_disulf_2"/>
    <property type="match status" value="1"/>
</dbReference>
<dbReference type="PANTHER" id="PTHR36450:SF1">
    <property type="entry name" value="THIOREDOXIN"/>
    <property type="match status" value="1"/>
</dbReference>
<dbReference type="Gene3D" id="3.40.30.10">
    <property type="entry name" value="Glutaredoxin"/>
    <property type="match status" value="1"/>
</dbReference>
<evidence type="ECO:0000313" key="4">
    <source>
        <dbReference type="EMBL" id="MRZ08168.1"/>
    </source>
</evidence>
<dbReference type="Pfam" id="PF13192">
    <property type="entry name" value="Thioredoxin_3"/>
    <property type="match status" value="1"/>
</dbReference>
<evidence type="ECO:0000313" key="6">
    <source>
        <dbReference type="Proteomes" id="UP000450599"/>
    </source>
</evidence>
<evidence type="ECO:0000313" key="2">
    <source>
        <dbReference type="EMBL" id="CUQ33617.1"/>
    </source>
</evidence>
<dbReference type="Proteomes" id="UP000450599">
    <property type="component" value="Unassembled WGS sequence"/>
</dbReference>
<reference evidence="6 7" key="2">
    <citation type="journal article" date="2019" name="Nat. Med.">
        <title>A library of human gut bacterial isolates paired with longitudinal multiomics data enables mechanistic microbiome research.</title>
        <authorList>
            <person name="Poyet M."/>
            <person name="Groussin M."/>
            <person name="Gibbons S.M."/>
            <person name="Avila-Pacheco J."/>
            <person name="Jiang X."/>
            <person name="Kearney S.M."/>
            <person name="Perrotta A.R."/>
            <person name="Berdy B."/>
            <person name="Zhao S."/>
            <person name="Lieberman T.D."/>
            <person name="Swanson P.K."/>
            <person name="Smith M."/>
            <person name="Roesemann S."/>
            <person name="Alexander J.E."/>
            <person name="Rich S.A."/>
            <person name="Livny J."/>
            <person name="Vlamakis H."/>
            <person name="Clish C."/>
            <person name="Bullock K."/>
            <person name="Deik A."/>
            <person name="Scott J."/>
            <person name="Pierce K.A."/>
            <person name="Xavier R.J."/>
            <person name="Alm E.J."/>
        </authorList>
    </citation>
    <scope>NUCLEOTIDE SEQUENCE [LARGE SCALE GENOMIC DNA]</scope>
    <source>
        <strain evidence="4 7">BIOML-A10</strain>
        <strain evidence="3 6">BIOML-A11</strain>
    </source>
</reference>
<dbReference type="PANTHER" id="PTHR36450">
    <property type="entry name" value="THIOREDOXIN"/>
    <property type="match status" value="1"/>
</dbReference>
<protein>
    <submittedName>
        <fullName evidence="2">Redox-active disulfide protein 2</fullName>
    </submittedName>
    <submittedName>
        <fullName evidence="3">Thioredoxin family protein</fullName>
    </submittedName>
</protein>
<gene>
    <name evidence="2" type="ORF">ERS852560_02267</name>
    <name evidence="4" type="ORF">GKD54_18560</name>
    <name evidence="3" type="ORF">GKD58_18805</name>
</gene>
<dbReference type="InterPro" id="IPR012336">
    <property type="entry name" value="Thioredoxin-like_fold"/>
</dbReference>
<reference evidence="2 5" key="1">
    <citation type="submission" date="2015-09" db="EMBL/GenBank/DDBJ databases">
        <authorList>
            <consortium name="Pathogen Informatics"/>
        </authorList>
    </citation>
    <scope>NUCLEOTIDE SEQUENCE [LARGE SCALE GENOMIC DNA]</scope>
    <source>
        <strain evidence="2 5">2789STDY5834948</strain>
    </source>
</reference>
<feature type="domain" description="Thioredoxin-like fold" evidence="1">
    <location>
        <begin position="66"/>
        <end position="139"/>
    </location>
</feature>
<evidence type="ECO:0000313" key="3">
    <source>
        <dbReference type="EMBL" id="MRY86271.1"/>
    </source>
</evidence>
<accession>A0A174VMJ5</accession>
<dbReference type="Proteomes" id="UP000095332">
    <property type="component" value="Unassembled WGS sequence"/>
</dbReference>
<dbReference type="AlphaFoldDB" id="A0A174VMJ5"/>
<dbReference type="Proteomes" id="UP000471216">
    <property type="component" value="Unassembled WGS sequence"/>
</dbReference>
<name>A0A174VMJ5_PARDI</name>
<evidence type="ECO:0000313" key="7">
    <source>
        <dbReference type="Proteomes" id="UP000471216"/>
    </source>
</evidence>
<dbReference type="InterPro" id="IPR036249">
    <property type="entry name" value="Thioredoxin-like_sf"/>
</dbReference>
<proteinExistence type="predicted"/>
<dbReference type="SUPFAM" id="SSF52833">
    <property type="entry name" value="Thioredoxin-like"/>
    <property type="match status" value="1"/>
</dbReference>
<dbReference type="InterPro" id="IPR005243">
    <property type="entry name" value="THIRX-like_proc"/>
</dbReference>